<feature type="transmembrane region" description="Helical" evidence="1">
    <location>
        <begin position="7"/>
        <end position="24"/>
    </location>
</feature>
<feature type="transmembrane region" description="Helical" evidence="1">
    <location>
        <begin position="58"/>
        <end position="81"/>
    </location>
</feature>
<dbReference type="PANTHER" id="PTHR37309:SF1">
    <property type="entry name" value="SLR0284 PROTEIN"/>
    <property type="match status" value="1"/>
</dbReference>
<evidence type="ECO:0008006" key="4">
    <source>
        <dbReference type="Google" id="ProtNLM"/>
    </source>
</evidence>
<organism evidence="2 3">
    <name type="scientific">Egicoccus halophilus</name>
    <dbReference type="NCBI Taxonomy" id="1670830"/>
    <lineage>
        <taxon>Bacteria</taxon>
        <taxon>Bacillati</taxon>
        <taxon>Actinomycetota</taxon>
        <taxon>Nitriliruptoria</taxon>
        <taxon>Egicoccales</taxon>
        <taxon>Egicoccaceae</taxon>
        <taxon>Egicoccus</taxon>
    </lineage>
</organism>
<gene>
    <name evidence="2" type="ORF">GCM10011354_35420</name>
</gene>
<dbReference type="InterPro" id="IPR007165">
    <property type="entry name" value="Phage_holin_4_2"/>
</dbReference>
<evidence type="ECO:0000313" key="3">
    <source>
        <dbReference type="Proteomes" id="UP000650511"/>
    </source>
</evidence>
<feature type="transmembrane region" description="Helical" evidence="1">
    <location>
        <begin position="93"/>
        <end position="111"/>
    </location>
</feature>
<dbReference type="AlphaFoldDB" id="A0A8J3EZC7"/>
<dbReference type="Pfam" id="PF04020">
    <property type="entry name" value="Phage_holin_4_2"/>
    <property type="match status" value="1"/>
</dbReference>
<comment type="caution">
    <text evidence="2">The sequence shown here is derived from an EMBL/GenBank/DDBJ whole genome shotgun (WGS) entry which is preliminary data.</text>
</comment>
<keyword evidence="1" id="KW-0472">Membrane</keyword>
<reference evidence="2" key="2">
    <citation type="submission" date="2020-09" db="EMBL/GenBank/DDBJ databases">
        <authorList>
            <person name="Sun Q."/>
            <person name="Zhou Y."/>
        </authorList>
    </citation>
    <scope>NUCLEOTIDE SEQUENCE</scope>
    <source>
        <strain evidence="2">CGMCC 1.14988</strain>
    </source>
</reference>
<evidence type="ECO:0000313" key="2">
    <source>
        <dbReference type="EMBL" id="GGI09708.1"/>
    </source>
</evidence>
<accession>A0A8J3EZC7</accession>
<evidence type="ECO:0000256" key="1">
    <source>
        <dbReference type="SAM" id="Phobius"/>
    </source>
</evidence>
<name>A0A8J3EZC7_9ACTN</name>
<keyword evidence="1" id="KW-1133">Transmembrane helix</keyword>
<sequence>MGIVVRILINAAALWVAVAVLPGLEFTGTWLALLGVALLLGVINVIVKPVLSVLSLPLVVLTLGLFLLVVNAIVLAIVIALSNAFDLGLTSDGFGWTFLGAVVVSIVSWGLESVTGTR</sequence>
<dbReference type="EMBL" id="BMHA01000017">
    <property type="protein sequence ID" value="GGI09708.1"/>
    <property type="molecule type" value="Genomic_DNA"/>
</dbReference>
<protein>
    <recommendedName>
        <fullName evidence="4">Phage holin family protein</fullName>
    </recommendedName>
</protein>
<keyword evidence="3" id="KW-1185">Reference proteome</keyword>
<feature type="transmembrane region" description="Helical" evidence="1">
    <location>
        <begin position="30"/>
        <end position="51"/>
    </location>
</feature>
<keyword evidence="1" id="KW-0812">Transmembrane</keyword>
<proteinExistence type="predicted"/>
<dbReference type="RefSeq" id="WP_130649251.1">
    <property type="nucleotide sequence ID" value="NZ_BMHA01000017.1"/>
</dbReference>
<dbReference type="OrthoDB" id="9810847at2"/>
<reference evidence="2" key="1">
    <citation type="journal article" date="2014" name="Int. J. Syst. Evol. Microbiol.">
        <title>Complete genome sequence of Corynebacterium casei LMG S-19264T (=DSM 44701T), isolated from a smear-ripened cheese.</title>
        <authorList>
            <consortium name="US DOE Joint Genome Institute (JGI-PGF)"/>
            <person name="Walter F."/>
            <person name="Albersmeier A."/>
            <person name="Kalinowski J."/>
            <person name="Ruckert C."/>
        </authorList>
    </citation>
    <scope>NUCLEOTIDE SEQUENCE</scope>
    <source>
        <strain evidence="2">CGMCC 1.14988</strain>
    </source>
</reference>
<dbReference type="PANTHER" id="PTHR37309">
    <property type="entry name" value="SLR0284 PROTEIN"/>
    <property type="match status" value="1"/>
</dbReference>
<dbReference type="Proteomes" id="UP000650511">
    <property type="component" value="Unassembled WGS sequence"/>
</dbReference>